<dbReference type="InterPro" id="IPR003423">
    <property type="entry name" value="OMP_efflux"/>
</dbReference>
<dbReference type="Proteomes" id="UP000198658">
    <property type="component" value="Unassembled WGS sequence"/>
</dbReference>
<dbReference type="AlphaFoldDB" id="A0A1H4BR51"/>
<reference evidence="10" key="1">
    <citation type="submission" date="2016-10" db="EMBL/GenBank/DDBJ databases">
        <authorList>
            <person name="Varghese N."/>
            <person name="Submissions S."/>
        </authorList>
    </citation>
    <scope>NUCLEOTIDE SEQUENCE [LARGE SCALE GENOMIC DNA]</scope>
    <source>
        <strain evidence="10">CGMCC 1.10657</strain>
    </source>
</reference>
<dbReference type="GO" id="GO:0015562">
    <property type="term" value="F:efflux transmembrane transporter activity"/>
    <property type="evidence" value="ECO:0007669"/>
    <property type="project" value="InterPro"/>
</dbReference>
<evidence type="ECO:0000256" key="3">
    <source>
        <dbReference type="ARBA" id="ARBA00022448"/>
    </source>
</evidence>
<organism evidence="9 10">
    <name type="scientific">Microbulbifer marinus</name>
    <dbReference type="NCBI Taxonomy" id="658218"/>
    <lineage>
        <taxon>Bacteria</taxon>
        <taxon>Pseudomonadati</taxon>
        <taxon>Pseudomonadota</taxon>
        <taxon>Gammaproteobacteria</taxon>
        <taxon>Cellvibrionales</taxon>
        <taxon>Microbulbiferaceae</taxon>
        <taxon>Microbulbifer</taxon>
    </lineage>
</organism>
<dbReference type="EMBL" id="FNQO01000007">
    <property type="protein sequence ID" value="SEA50573.1"/>
    <property type="molecule type" value="Genomic_DNA"/>
</dbReference>
<keyword evidence="6" id="KW-0472">Membrane</keyword>
<feature type="signal peptide" evidence="8">
    <location>
        <begin position="1"/>
        <end position="25"/>
    </location>
</feature>
<sequence length="476" mass="52220">MDLIKRLWKVALSTLLFLCVSQSIAEDSAETAAISERELEASLRSEVVESRARNYSASRGQPPTTEIGLVEAVRQAVGWHPSISETIGALNERQENVRAARAGYFPELGVNLIAGKDTESSRDGNGHAIQLYASQLIYDFGKVSSDVDLATARARRSQAAVLKSIDTVARDTARAGIEVQRYQARLKTSEEQIKALSGIASLVQMRSDKGASSRSDVLQAQTRIEAARATKQRVLGQLNRQRSILQNLMGTHSRVALAMNVPGPVTTACREDSPDFSSVPELLVAQSSYAEALAQVKNAKAKSWPTLSLDASVNNYLDPNYVDANSLNDHESSVFLNLSMPIYQGGRLSANRQSSAYALNSAEAAVDAARLSVVRDFRASQEEADGLIRSLSILEARKRTISEARDLYSKQYFSLGTRTLLDLLNAEQELYQARVEIEDTLHDLHRLQIDCLYSAGEMRAAFQLEGQQIQGLEVMP</sequence>
<keyword evidence="10" id="KW-1185">Reference proteome</keyword>
<gene>
    <name evidence="9" type="ORF">SAMN05216562_3416</name>
</gene>
<dbReference type="InterPro" id="IPR051906">
    <property type="entry name" value="TolC-like"/>
</dbReference>
<dbReference type="GO" id="GO:1990281">
    <property type="term" value="C:efflux pump complex"/>
    <property type="evidence" value="ECO:0007669"/>
    <property type="project" value="TreeGrafter"/>
</dbReference>
<evidence type="ECO:0000256" key="5">
    <source>
        <dbReference type="ARBA" id="ARBA00022692"/>
    </source>
</evidence>
<dbReference type="OrthoDB" id="314748at2"/>
<dbReference type="PANTHER" id="PTHR30026:SF22">
    <property type="entry name" value="OUTER MEMBRANE EFFLUX PROTEIN"/>
    <property type="match status" value="1"/>
</dbReference>
<evidence type="ECO:0000256" key="1">
    <source>
        <dbReference type="ARBA" id="ARBA00004442"/>
    </source>
</evidence>
<dbReference type="GO" id="GO:0015288">
    <property type="term" value="F:porin activity"/>
    <property type="evidence" value="ECO:0007669"/>
    <property type="project" value="TreeGrafter"/>
</dbReference>
<evidence type="ECO:0000256" key="8">
    <source>
        <dbReference type="SAM" id="SignalP"/>
    </source>
</evidence>
<dbReference type="NCBIfam" id="TIGR01844">
    <property type="entry name" value="type_I_sec_TolC"/>
    <property type="match status" value="1"/>
</dbReference>
<evidence type="ECO:0000256" key="7">
    <source>
        <dbReference type="ARBA" id="ARBA00023237"/>
    </source>
</evidence>
<dbReference type="GO" id="GO:0009279">
    <property type="term" value="C:cell outer membrane"/>
    <property type="evidence" value="ECO:0007669"/>
    <property type="project" value="UniProtKB-SubCell"/>
</dbReference>
<dbReference type="PANTHER" id="PTHR30026">
    <property type="entry name" value="OUTER MEMBRANE PROTEIN TOLC"/>
    <property type="match status" value="1"/>
</dbReference>
<feature type="chain" id="PRO_5011541633" evidence="8">
    <location>
        <begin position="26"/>
        <end position="476"/>
    </location>
</feature>
<evidence type="ECO:0000313" key="10">
    <source>
        <dbReference type="Proteomes" id="UP000198658"/>
    </source>
</evidence>
<comment type="similarity">
    <text evidence="2">Belongs to the outer membrane factor (OMF) (TC 1.B.17) family.</text>
</comment>
<evidence type="ECO:0000313" key="9">
    <source>
        <dbReference type="EMBL" id="SEA50573.1"/>
    </source>
</evidence>
<keyword evidence="4" id="KW-1134">Transmembrane beta strand</keyword>
<proteinExistence type="inferred from homology"/>
<dbReference type="RefSeq" id="WP_091391251.1">
    <property type="nucleotide sequence ID" value="NZ_FNQO01000007.1"/>
</dbReference>
<evidence type="ECO:0000256" key="6">
    <source>
        <dbReference type="ARBA" id="ARBA00023136"/>
    </source>
</evidence>
<accession>A0A1H4BR51</accession>
<dbReference type="Pfam" id="PF02321">
    <property type="entry name" value="OEP"/>
    <property type="match status" value="2"/>
</dbReference>
<name>A0A1H4BR51_9GAMM</name>
<keyword evidence="8" id="KW-0732">Signal</keyword>
<protein>
    <submittedName>
        <fullName evidence="9">Outer membrane protein, adhesin transport system</fullName>
    </submittedName>
</protein>
<dbReference type="InterPro" id="IPR010130">
    <property type="entry name" value="T1SS_OMP_TolC"/>
</dbReference>
<dbReference type="SUPFAM" id="SSF56954">
    <property type="entry name" value="Outer membrane efflux proteins (OEP)"/>
    <property type="match status" value="1"/>
</dbReference>
<dbReference type="Gene3D" id="1.20.1600.10">
    <property type="entry name" value="Outer membrane efflux proteins (OEP)"/>
    <property type="match status" value="1"/>
</dbReference>
<dbReference type="STRING" id="658218.SAMN05216562_3416"/>
<keyword evidence="5" id="KW-0812">Transmembrane</keyword>
<evidence type="ECO:0000256" key="2">
    <source>
        <dbReference type="ARBA" id="ARBA00007613"/>
    </source>
</evidence>
<keyword evidence="7" id="KW-0998">Cell outer membrane</keyword>
<keyword evidence="3" id="KW-0813">Transport</keyword>
<evidence type="ECO:0000256" key="4">
    <source>
        <dbReference type="ARBA" id="ARBA00022452"/>
    </source>
</evidence>
<comment type="subcellular location">
    <subcellularLocation>
        <location evidence="1">Cell outer membrane</location>
    </subcellularLocation>
</comment>